<feature type="transmembrane region" description="Helical" evidence="1">
    <location>
        <begin position="12"/>
        <end position="32"/>
    </location>
</feature>
<feature type="transmembrane region" description="Helical" evidence="1">
    <location>
        <begin position="538"/>
        <end position="556"/>
    </location>
</feature>
<feature type="transmembrane region" description="Helical" evidence="1">
    <location>
        <begin position="990"/>
        <end position="1015"/>
    </location>
</feature>
<dbReference type="AlphaFoldDB" id="A0AAW3YMM5"/>
<dbReference type="Gene3D" id="3.30.70.1440">
    <property type="entry name" value="Multidrug efflux transporter AcrB pore domain"/>
    <property type="match status" value="1"/>
</dbReference>
<dbReference type="Pfam" id="PF00873">
    <property type="entry name" value="ACR_tran"/>
    <property type="match status" value="1"/>
</dbReference>
<name>A0AAW3YMM5_9GAMM</name>
<accession>A0AAW3YMM5</accession>
<dbReference type="GeneID" id="97124523"/>
<dbReference type="SUPFAM" id="SSF82693">
    <property type="entry name" value="Multidrug efflux transporter AcrB pore domain, PN1, PN2, PC1 and PC2 subdomains"/>
    <property type="match status" value="3"/>
</dbReference>
<feature type="transmembrane region" description="Helical" evidence="1">
    <location>
        <begin position="887"/>
        <end position="909"/>
    </location>
</feature>
<feature type="transmembrane region" description="Helical" evidence="1">
    <location>
        <begin position="360"/>
        <end position="380"/>
    </location>
</feature>
<feature type="transmembrane region" description="Helical" evidence="1">
    <location>
        <begin position="459"/>
        <end position="491"/>
    </location>
</feature>
<dbReference type="Gene3D" id="1.20.1640.10">
    <property type="entry name" value="Multidrug efflux transporter AcrB transmembrane domain"/>
    <property type="match status" value="2"/>
</dbReference>
<feature type="transmembrane region" description="Helical" evidence="1">
    <location>
        <begin position="915"/>
        <end position="938"/>
    </location>
</feature>
<dbReference type="GO" id="GO:0042910">
    <property type="term" value="F:xenobiotic transmembrane transporter activity"/>
    <property type="evidence" value="ECO:0007669"/>
    <property type="project" value="TreeGrafter"/>
</dbReference>
<feature type="transmembrane region" description="Helical" evidence="1">
    <location>
        <begin position="333"/>
        <end position="353"/>
    </location>
</feature>
<gene>
    <name evidence="2" type="ORF">ID854_02155</name>
</gene>
<dbReference type="Gene3D" id="3.30.70.1430">
    <property type="entry name" value="Multidrug efflux transporter AcrB pore domain"/>
    <property type="match status" value="2"/>
</dbReference>
<keyword evidence="1" id="KW-0472">Membrane</keyword>
<reference evidence="2" key="2">
    <citation type="journal article" date="2024" name="Toxins">
        <title>Genome Sequence Analysis of Native Xenorhabdus Strains Isolated from Entomopathogenic Nematodes in Argentina.</title>
        <authorList>
            <person name="Palma L."/>
            <person name="Frizzo L."/>
            <person name="Kaiser S."/>
            <person name="Berry C."/>
            <person name="Caballero P."/>
            <person name="Bode H.B."/>
            <person name="Del Valle E.E."/>
        </authorList>
    </citation>
    <scope>NUCLEOTIDE SEQUENCE</scope>
    <source>
        <strain evidence="2">M</strain>
    </source>
</reference>
<dbReference type="GO" id="GO:0005886">
    <property type="term" value="C:plasma membrane"/>
    <property type="evidence" value="ECO:0007669"/>
    <property type="project" value="TreeGrafter"/>
</dbReference>
<evidence type="ECO:0000256" key="1">
    <source>
        <dbReference type="SAM" id="Phobius"/>
    </source>
</evidence>
<dbReference type="PANTHER" id="PTHR32063:SF77">
    <property type="entry name" value="ACR FAMILY TRANSPORT PROTEIN"/>
    <property type="match status" value="1"/>
</dbReference>
<proteinExistence type="predicted"/>
<protein>
    <submittedName>
        <fullName evidence="2">Efflux RND transporter permease subunit</fullName>
    </submittedName>
</protein>
<dbReference type="SUPFAM" id="SSF82866">
    <property type="entry name" value="Multidrug efflux transporter AcrB transmembrane domain"/>
    <property type="match status" value="2"/>
</dbReference>
<dbReference type="InterPro" id="IPR001036">
    <property type="entry name" value="Acrflvin-R"/>
</dbReference>
<keyword evidence="1" id="KW-0812">Transmembrane</keyword>
<sequence>MKFQLSEWAIRKPIPTIVIFLTLTIAGLFSFFQLPINANPVINFPIVTVTVTQNGSSPSEMENAVTQPVERAISGLPGIRHINSTISDGVSMTIVEFNLNIDPNVAVNDIREQITQIRAELPQTIEEPLISRVDVEGGAILNYTVQSKNKSLTELSWFVDDTLSKKLLTVTGVQKITRLGGTSREILVEPDPVKMAALKLSITDINHLLLQNNVNIPGGNMTFAGQNHTIRILGSKNEVDYLRQLKLPLDKNDWVTLGDIATISDSHKETITIARLNGEQVVGFAVYRAKGSSDTVVEKGVTQELNNIGQHNPDINIKLVTSNVKYTVSGFNLTMQTLIEGAALTVIVVFFFLKNWRATLIAAVALPLSILPTFIVLHLFDHTLNSITLLALTLVIGILVDDAIVEIENIEKYIERGERPYIAAIKASNAIGFAIIAITVTIVAVFLPVSFVGGFVGKYFVPFGITVSTAVLSSLLVARLVTPLMSAYLLLPRKSSPKLSSEAQSAEKENKAEETEPPEWIKKYLSVLDKTLKFRKTALALAAVFLLGSLILVDLLPSSFLPKSDVSIANIEVEAPPGTQAAQSDEILQRIIEKLKNRPEIVDIFSIAGADDSSSETSQNKSTIMINLVPVNERRLSQREFEQSLTPILNEIPDIRYNVGNNEGSRDVSIVLASDNPEILSQTVSQLRREMMGINGLANIQILQPLPRREVIITPNIAEAARAGVTTDNIGSVIRIATIGAGDANVSKFNLPDRQIPIRVLLSKEDRDNLTVLNNLYVNSTSGINVPIKSVADISFASGPDKIERISRQRKAVIEADLHGIEIGTALERINELPSLTNLPPEVTRIVYGDVEYMDEMFERFSSTMLLSVLMVLAILIILFKDFLQPLTILIALPFAIGGAIIALLLYNAAIDMPVIIGLLMLMGIVTKNSILLVEFILERARSGMSRHDAIIQAGRERVRPIIMTTIAMIAGMIPLVLTSGAEASFRAPMAIAVIGGLLSSTLLSLLFVPVVYSYMDDLKNCLMPYLKKLSSVTKDDLDYR</sequence>
<organism evidence="2">
    <name type="scientific">Xenorhabdus szentirmaii</name>
    <dbReference type="NCBI Taxonomy" id="290112"/>
    <lineage>
        <taxon>Bacteria</taxon>
        <taxon>Pseudomonadati</taxon>
        <taxon>Pseudomonadota</taxon>
        <taxon>Gammaproteobacteria</taxon>
        <taxon>Enterobacterales</taxon>
        <taxon>Morganellaceae</taxon>
        <taxon>Xenorhabdus</taxon>
    </lineage>
</organism>
<dbReference type="EMBL" id="JACXBF010000059">
    <property type="protein sequence ID" value="MBD2799295.1"/>
    <property type="molecule type" value="Genomic_DNA"/>
</dbReference>
<feature type="transmembrane region" description="Helical" evidence="1">
    <location>
        <begin position="959"/>
        <end position="978"/>
    </location>
</feature>
<feature type="transmembrane region" description="Helical" evidence="1">
    <location>
        <begin position="861"/>
        <end position="880"/>
    </location>
</feature>
<dbReference type="SUPFAM" id="SSF82714">
    <property type="entry name" value="Multidrug efflux transporter AcrB TolC docking domain, DN and DC subdomains"/>
    <property type="match status" value="2"/>
</dbReference>
<dbReference type="Gene3D" id="3.30.2090.10">
    <property type="entry name" value="Multidrug efflux transporter AcrB TolC docking domain, DN and DC subdomains"/>
    <property type="match status" value="2"/>
</dbReference>
<dbReference type="Gene3D" id="3.30.70.1320">
    <property type="entry name" value="Multidrug efflux transporter AcrB pore domain like"/>
    <property type="match status" value="1"/>
</dbReference>
<dbReference type="PRINTS" id="PR00702">
    <property type="entry name" value="ACRIFLAVINRP"/>
</dbReference>
<dbReference type="InterPro" id="IPR027463">
    <property type="entry name" value="AcrB_DN_DC_subdom"/>
</dbReference>
<feature type="transmembrane region" description="Helical" evidence="1">
    <location>
        <begin position="427"/>
        <end position="447"/>
    </location>
</feature>
<dbReference type="Proteomes" id="UP001193920">
    <property type="component" value="Unassembled WGS sequence"/>
</dbReference>
<dbReference type="PANTHER" id="PTHR32063">
    <property type="match status" value="1"/>
</dbReference>
<feature type="transmembrane region" description="Helical" evidence="1">
    <location>
        <begin position="386"/>
        <end position="407"/>
    </location>
</feature>
<reference evidence="2" key="1">
    <citation type="submission" date="2020-09" db="EMBL/GenBank/DDBJ databases">
        <authorList>
            <person name="Palma L."/>
            <person name="Caballero P."/>
            <person name="Berry C."/>
            <person name="Del Valle E."/>
        </authorList>
    </citation>
    <scope>NUCLEOTIDE SEQUENCE</scope>
    <source>
        <strain evidence="2">M</strain>
    </source>
</reference>
<evidence type="ECO:0000313" key="2">
    <source>
        <dbReference type="EMBL" id="MBD2799295.1"/>
    </source>
</evidence>
<comment type="caution">
    <text evidence="2">The sequence shown here is derived from an EMBL/GenBank/DDBJ whole genome shotgun (WGS) entry which is preliminary data.</text>
</comment>
<dbReference type="RefSeq" id="WP_099138291.1">
    <property type="nucleotide sequence ID" value="NZ_CAWNPE010000001.1"/>
</dbReference>
<keyword evidence="1" id="KW-1133">Transmembrane helix</keyword>